<dbReference type="EMBL" id="JAQNVG010000008">
    <property type="protein sequence ID" value="MDC2235479.1"/>
    <property type="molecule type" value="Genomic_DNA"/>
</dbReference>
<reference evidence="9" key="3">
    <citation type="submission" date="2021-02" db="EMBL/GenBank/DDBJ databases">
        <title>Infant gut strain persistence is associated with maternal origin, phylogeny, and functional potential including surface adhesion and iron acquisition.</title>
        <authorList>
            <person name="Lou Y.C."/>
        </authorList>
    </citation>
    <scope>NUCLEOTIDE SEQUENCE</scope>
    <source>
        <strain evidence="9">L3_082_243G1_dasL3_082_243G1_maxbin2.maxbin.015s ta_sub</strain>
    </source>
</reference>
<dbReference type="Proteomes" id="UP000436858">
    <property type="component" value="Unassembled WGS sequence"/>
</dbReference>
<keyword evidence="3" id="KW-0804">Transcription</keyword>
<evidence type="ECO:0000313" key="20">
    <source>
        <dbReference type="Proteomes" id="UP001156218"/>
    </source>
</evidence>
<protein>
    <submittedName>
        <fullName evidence="7">GntR family transcriptional regulator</fullName>
    </submittedName>
</protein>
<reference evidence="16 17" key="2">
    <citation type="journal article" date="2019" name="Nat. Med.">
        <title>A library of human gut bacterial isolates paired with longitudinal multiomics data enables mechanistic microbiome research.</title>
        <authorList>
            <person name="Poyet M."/>
            <person name="Groussin M."/>
            <person name="Gibbons S.M."/>
            <person name="Avila-Pacheco J."/>
            <person name="Jiang X."/>
            <person name="Kearney S.M."/>
            <person name="Perrotta A.R."/>
            <person name="Berdy B."/>
            <person name="Zhao S."/>
            <person name="Lieberman T.D."/>
            <person name="Swanson P.K."/>
            <person name="Smith M."/>
            <person name="Roesemann S."/>
            <person name="Alexander J.E."/>
            <person name="Rich S.A."/>
            <person name="Livny J."/>
            <person name="Vlamakis H."/>
            <person name="Clish C."/>
            <person name="Bullock K."/>
            <person name="Deik A."/>
            <person name="Scott J."/>
            <person name="Pierce K.A."/>
            <person name="Xavier R.J."/>
            <person name="Alm E.J."/>
        </authorList>
    </citation>
    <scope>NUCLEOTIDE SEQUENCE [LARGE SCALE GENOMIC DNA]</scope>
    <source>
        <strain evidence="7 19">BIOML-A156</strain>
        <strain evidence="8 16">BIOML-A162</strain>
        <strain evidence="6 18">BIOML-A165</strain>
        <strain evidence="5 17">BIOML-A188</strain>
    </source>
</reference>
<dbReference type="InterPro" id="IPR028978">
    <property type="entry name" value="Chorismate_lyase_/UTRA_dom_sf"/>
</dbReference>
<gene>
    <name evidence="12" type="ORF">DW011_20295</name>
    <name evidence="11" type="ORF">DW780_24840</name>
    <name evidence="7" type="ORF">GAN59_16510</name>
    <name evidence="8" type="ORF">GAN91_09570</name>
    <name evidence="6" type="ORF">GAN93_20360</name>
    <name evidence="5" type="ORF">GAO51_09130</name>
    <name evidence="9" type="ORF">KHY35_12730</name>
    <name evidence="13" type="ORF">KQP68_12565</name>
    <name evidence="10" type="ORF">PO127_06915</name>
</gene>
<sequence length="244" mass="28206">MKILVNHNSAIPLYLQIEEQLRTIIKGEEYKQGKMLPNEIDLSKQLGISRNTLRQAINNLVNEGLLMRKKGVGTVVVNSAVCSKAQNWMSFTQEMKTLGIVPMNYELHVSWTKPTDDIALFFNAPDVKRILKLERLRGNQEYPFVYFISYFNPKIGLTGSEDFSRPLYEILERDYHAIAKVSKEDISARLADKYIAGKLEIKVGDPILVRKRFVYDPEGCPLEWNIGYYRADSFIYSLEFERNI</sequence>
<evidence type="ECO:0000313" key="10">
    <source>
        <dbReference type="EMBL" id="MDC2235479.1"/>
    </source>
</evidence>
<evidence type="ECO:0000256" key="2">
    <source>
        <dbReference type="ARBA" id="ARBA00023125"/>
    </source>
</evidence>
<dbReference type="SMART" id="SM00345">
    <property type="entry name" value="HTH_GNTR"/>
    <property type="match status" value="1"/>
</dbReference>
<dbReference type="PROSITE" id="PS50949">
    <property type="entry name" value="HTH_GNTR"/>
    <property type="match status" value="1"/>
</dbReference>
<dbReference type="PANTHER" id="PTHR44846">
    <property type="entry name" value="MANNOSYL-D-GLYCERATE TRANSPORT/METABOLISM SYSTEM REPRESSOR MNGR-RELATED"/>
    <property type="match status" value="1"/>
</dbReference>
<evidence type="ECO:0000313" key="18">
    <source>
        <dbReference type="Proteomes" id="UP000460317"/>
    </source>
</evidence>
<keyword evidence="2" id="KW-0238">DNA-binding</keyword>
<dbReference type="InterPro" id="IPR036388">
    <property type="entry name" value="WH-like_DNA-bd_sf"/>
</dbReference>
<dbReference type="KEGG" id="btho:Btheta7330_00941"/>
<dbReference type="InterPro" id="IPR050679">
    <property type="entry name" value="Bact_HTH_transcr_reg"/>
</dbReference>
<reference evidence="10" key="5">
    <citation type="submission" date="2022-10" db="EMBL/GenBank/DDBJ databases">
        <title>Human gut microbiome strain richness.</title>
        <authorList>
            <person name="Chen-Liaw A."/>
        </authorList>
    </citation>
    <scope>NUCLEOTIDE SEQUENCE</scope>
    <source>
        <strain evidence="10">1001283st1_A3_1001283B150304_161114</strain>
    </source>
</reference>
<dbReference type="Gene3D" id="1.10.10.10">
    <property type="entry name" value="Winged helix-like DNA-binding domain superfamily/Winged helix DNA-binding domain"/>
    <property type="match status" value="1"/>
</dbReference>
<dbReference type="GO" id="GO:0003677">
    <property type="term" value="F:DNA binding"/>
    <property type="evidence" value="ECO:0007669"/>
    <property type="project" value="UniProtKB-KW"/>
</dbReference>
<dbReference type="AlphaFoldDB" id="A0A0P0EWZ2"/>
<evidence type="ECO:0000256" key="1">
    <source>
        <dbReference type="ARBA" id="ARBA00023015"/>
    </source>
</evidence>
<dbReference type="RefSeq" id="WP_008766589.1">
    <property type="nucleotide sequence ID" value="NZ_BAABXH010000001.1"/>
</dbReference>
<dbReference type="Proteomes" id="UP000283616">
    <property type="component" value="Unassembled WGS sequence"/>
</dbReference>
<reference evidence="13 20" key="4">
    <citation type="submission" date="2021-06" db="EMBL/GenBank/DDBJ databases">
        <title>Interrogation of the integrated mobile genetic elements in gut-associated Bacteroides with a consensus prediction approach.</title>
        <authorList>
            <person name="Campbell D.E."/>
            <person name="Leigh J.R."/>
            <person name="Kim T."/>
            <person name="England W."/>
            <person name="Whitaker R.J."/>
            <person name="Degnan P.H."/>
        </authorList>
    </citation>
    <scope>NUCLEOTIDE SEQUENCE [LARGE SCALE GENOMIC DNA]</scope>
    <source>
        <strain evidence="13 20">WAL8669</strain>
    </source>
</reference>
<evidence type="ECO:0000313" key="5">
    <source>
        <dbReference type="EMBL" id="KAB4313748.1"/>
    </source>
</evidence>
<name>A0A0P0EWZ2_BACT4</name>
<evidence type="ECO:0000313" key="15">
    <source>
        <dbReference type="Proteomes" id="UP000284785"/>
    </source>
</evidence>
<dbReference type="CDD" id="cd07377">
    <property type="entry name" value="WHTH_GntR"/>
    <property type="match status" value="1"/>
</dbReference>
<proteinExistence type="predicted"/>
<evidence type="ECO:0000313" key="16">
    <source>
        <dbReference type="Proteomes" id="UP000436858"/>
    </source>
</evidence>
<dbReference type="EMBL" id="QSJP01000033">
    <property type="protein sequence ID" value="RHD81301.1"/>
    <property type="molecule type" value="Genomic_DNA"/>
</dbReference>
<dbReference type="OMA" id="SRYSFEF"/>
<dbReference type="Pfam" id="PF07702">
    <property type="entry name" value="UTRA"/>
    <property type="match status" value="1"/>
</dbReference>
<dbReference type="GeneID" id="60928091"/>
<accession>C6INN4</accession>
<evidence type="ECO:0000313" key="6">
    <source>
        <dbReference type="EMBL" id="KAB4448976.1"/>
    </source>
</evidence>
<dbReference type="EMBL" id="WCSB01000024">
    <property type="protein sequence ID" value="KAB4448976.1"/>
    <property type="molecule type" value="Genomic_DNA"/>
</dbReference>
<evidence type="ECO:0000313" key="14">
    <source>
        <dbReference type="Proteomes" id="UP000283616"/>
    </source>
</evidence>
<dbReference type="SUPFAM" id="SSF64288">
    <property type="entry name" value="Chorismate lyase-like"/>
    <property type="match status" value="1"/>
</dbReference>
<dbReference type="SUPFAM" id="SSF46785">
    <property type="entry name" value="Winged helix' DNA-binding domain"/>
    <property type="match status" value="1"/>
</dbReference>
<accession>A0A0P0EWZ2</accession>
<keyword evidence="1" id="KW-0805">Transcription regulation</keyword>
<evidence type="ECO:0000313" key="7">
    <source>
        <dbReference type="EMBL" id="KAB4472100.1"/>
    </source>
</evidence>
<evidence type="ECO:0000313" key="19">
    <source>
        <dbReference type="Proteomes" id="UP000488521"/>
    </source>
</evidence>
<evidence type="ECO:0000259" key="4">
    <source>
        <dbReference type="PROSITE" id="PS50949"/>
    </source>
</evidence>
<dbReference type="EMBL" id="JAGZEE010000017">
    <property type="protein sequence ID" value="MBS5411553.1"/>
    <property type="molecule type" value="Genomic_DNA"/>
</dbReference>
<dbReference type="Gene3D" id="3.40.1410.10">
    <property type="entry name" value="Chorismate lyase-like"/>
    <property type="match status" value="1"/>
</dbReference>
<dbReference type="Proteomes" id="UP001156218">
    <property type="component" value="Chromosome"/>
</dbReference>
<feature type="domain" description="HTH gntR-type" evidence="4">
    <location>
        <begin position="11"/>
        <end position="79"/>
    </location>
</feature>
<evidence type="ECO:0000313" key="8">
    <source>
        <dbReference type="EMBL" id="KAB4483437.1"/>
    </source>
</evidence>
<dbReference type="Proteomes" id="UP000284785">
    <property type="component" value="Unassembled WGS sequence"/>
</dbReference>
<dbReference type="InterPro" id="IPR000524">
    <property type="entry name" value="Tscrpt_reg_HTH_GntR"/>
</dbReference>
<evidence type="ECO:0000313" key="9">
    <source>
        <dbReference type="EMBL" id="MBS5411553.1"/>
    </source>
</evidence>
<dbReference type="EMBL" id="QROV01000028">
    <property type="protein sequence ID" value="RHL54544.1"/>
    <property type="molecule type" value="Genomic_DNA"/>
</dbReference>
<dbReference type="EMBL" id="WCRY01000007">
    <property type="protein sequence ID" value="KAB4483437.1"/>
    <property type="molecule type" value="Genomic_DNA"/>
</dbReference>
<dbReference type="GO" id="GO:0045892">
    <property type="term" value="P:negative regulation of DNA-templated transcription"/>
    <property type="evidence" value="ECO:0007669"/>
    <property type="project" value="TreeGrafter"/>
</dbReference>
<organism evidence="7 19">
    <name type="scientific">Bacteroides thetaiotaomicron</name>
    <dbReference type="NCBI Taxonomy" id="818"/>
    <lineage>
        <taxon>Bacteria</taxon>
        <taxon>Pseudomonadati</taxon>
        <taxon>Bacteroidota</taxon>
        <taxon>Bacteroidia</taxon>
        <taxon>Bacteroidales</taxon>
        <taxon>Bacteroidaceae</taxon>
        <taxon>Bacteroides</taxon>
    </lineage>
</organism>
<evidence type="ECO:0000313" key="17">
    <source>
        <dbReference type="Proteomes" id="UP000440614"/>
    </source>
</evidence>
<dbReference type="InterPro" id="IPR036390">
    <property type="entry name" value="WH_DNA-bd_sf"/>
</dbReference>
<dbReference type="Pfam" id="PF00392">
    <property type="entry name" value="GntR"/>
    <property type="match status" value="1"/>
</dbReference>
<dbReference type="Proteomes" id="UP000488521">
    <property type="component" value="Unassembled WGS sequence"/>
</dbReference>
<dbReference type="EMBL" id="CP083680">
    <property type="protein sequence ID" value="UYU69044.1"/>
    <property type="molecule type" value="Genomic_DNA"/>
</dbReference>
<evidence type="ECO:0000313" key="13">
    <source>
        <dbReference type="EMBL" id="UYU69044.1"/>
    </source>
</evidence>
<reference evidence="14 15" key="1">
    <citation type="submission" date="2018-08" db="EMBL/GenBank/DDBJ databases">
        <title>A genome reference for cultivated species of the human gut microbiota.</title>
        <authorList>
            <person name="Zou Y."/>
            <person name="Xue W."/>
            <person name="Luo G."/>
        </authorList>
    </citation>
    <scope>NUCLEOTIDE SEQUENCE [LARGE SCALE GENOMIC DNA]</scope>
    <source>
        <strain evidence="12 14">AF37-12</strain>
        <strain evidence="11 15">AM30-26</strain>
    </source>
</reference>
<dbReference type="InterPro" id="IPR011663">
    <property type="entry name" value="UTRA"/>
</dbReference>
<dbReference type="Proteomes" id="UP000782901">
    <property type="component" value="Unassembled WGS sequence"/>
</dbReference>
<dbReference type="PRINTS" id="PR00035">
    <property type="entry name" value="HTHGNTR"/>
</dbReference>
<dbReference type="SMART" id="SM00866">
    <property type="entry name" value="UTRA"/>
    <property type="match status" value="1"/>
</dbReference>
<dbReference type="PANTHER" id="PTHR44846:SF1">
    <property type="entry name" value="MANNOSYL-D-GLYCERATE TRANSPORT_METABOLISM SYSTEM REPRESSOR MNGR-RELATED"/>
    <property type="match status" value="1"/>
</dbReference>
<dbReference type="Proteomes" id="UP000460317">
    <property type="component" value="Unassembled WGS sequence"/>
</dbReference>
<evidence type="ECO:0000313" key="12">
    <source>
        <dbReference type="EMBL" id="RHL54544.1"/>
    </source>
</evidence>
<dbReference type="EMBL" id="WCRS01000012">
    <property type="protein sequence ID" value="KAB4472100.1"/>
    <property type="molecule type" value="Genomic_DNA"/>
</dbReference>
<evidence type="ECO:0000256" key="3">
    <source>
        <dbReference type="ARBA" id="ARBA00023163"/>
    </source>
</evidence>
<dbReference type="Proteomes" id="UP000440614">
    <property type="component" value="Unassembled WGS sequence"/>
</dbReference>
<evidence type="ECO:0000313" key="11">
    <source>
        <dbReference type="EMBL" id="RHD81301.1"/>
    </source>
</evidence>
<dbReference type="EMBL" id="WCSY01000008">
    <property type="protein sequence ID" value="KAB4313748.1"/>
    <property type="molecule type" value="Genomic_DNA"/>
</dbReference>
<dbReference type="Proteomes" id="UP001217776">
    <property type="component" value="Unassembled WGS sequence"/>
</dbReference>
<dbReference type="GO" id="GO:0003700">
    <property type="term" value="F:DNA-binding transcription factor activity"/>
    <property type="evidence" value="ECO:0007669"/>
    <property type="project" value="InterPro"/>
</dbReference>